<keyword evidence="2" id="KW-1185">Reference proteome</keyword>
<dbReference type="Gene3D" id="3.30.420.40">
    <property type="match status" value="2"/>
</dbReference>
<dbReference type="PANTHER" id="PTHR14187:SF5">
    <property type="entry name" value="HEAT SHOCK 70 KDA PROTEIN 12A"/>
    <property type="match status" value="1"/>
</dbReference>
<dbReference type="Proteomes" id="UP001164746">
    <property type="component" value="Chromosome 14"/>
</dbReference>
<feature type="non-terminal residue" evidence="1">
    <location>
        <position position="1"/>
    </location>
</feature>
<reference evidence="1" key="1">
    <citation type="submission" date="2022-11" db="EMBL/GenBank/DDBJ databases">
        <title>Centuries of genome instability and evolution in soft-shell clam transmissible cancer (bioRxiv).</title>
        <authorList>
            <person name="Hart S.F.M."/>
            <person name="Yonemitsu M.A."/>
            <person name="Giersch R.M."/>
            <person name="Beal B.F."/>
            <person name="Arriagada G."/>
            <person name="Davis B.W."/>
            <person name="Ostrander E.A."/>
            <person name="Goff S.P."/>
            <person name="Metzger M.J."/>
        </authorList>
    </citation>
    <scope>NUCLEOTIDE SEQUENCE</scope>
    <source>
        <strain evidence="1">MELC-2E11</strain>
        <tissue evidence="1">Siphon/mantle</tissue>
    </source>
</reference>
<dbReference type="InterPro" id="IPR043129">
    <property type="entry name" value="ATPase_NBD"/>
</dbReference>
<dbReference type="PANTHER" id="PTHR14187">
    <property type="entry name" value="ALPHA KINASE/ELONGATION FACTOR 2 KINASE"/>
    <property type="match status" value="1"/>
</dbReference>
<dbReference type="SUPFAM" id="SSF53067">
    <property type="entry name" value="Actin-like ATPase domain"/>
    <property type="match status" value="1"/>
</dbReference>
<dbReference type="Gene3D" id="3.90.640.10">
    <property type="entry name" value="Actin, Chain A, domain 4"/>
    <property type="match status" value="1"/>
</dbReference>
<dbReference type="EMBL" id="CP111025">
    <property type="protein sequence ID" value="WAR26386.1"/>
    <property type="molecule type" value="Genomic_DNA"/>
</dbReference>
<proteinExistence type="predicted"/>
<evidence type="ECO:0000313" key="2">
    <source>
        <dbReference type="Proteomes" id="UP001164746"/>
    </source>
</evidence>
<organism evidence="1 2">
    <name type="scientific">Mya arenaria</name>
    <name type="common">Soft-shell clam</name>
    <dbReference type="NCBI Taxonomy" id="6604"/>
    <lineage>
        <taxon>Eukaryota</taxon>
        <taxon>Metazoa</taxon>
        <taxon>Spiralia</taxon>
        <taxon>Lophotrochozoa</taxon>
        <taxon>Mollusca</taxon>
        <taxon>Bivalvia</taxon>
        <taxon>Autobranchia</taxon>
        <taxon>Heteroconchia</taxon>
        <taxon>Euheterodonta</taxon>
        <taxon>Imparidentia</taxon>
        <taxon>Neoheterodontei</taxon>
        <taxon>Myida</taxon>
        <taxon>Myoidea</taxon>
        <taxon>Myidae</taxon>
        <taxon>Mya</taxon>
    </lineage>
</organism>
<gene>
    <name evidence="1" type="ORF">MAR_012090</name>
</gene>
<evidence type="ECO:0000313" key="1">
    <source>
        <dbReference type="EMBL" id="WAR26386.1"/>
    </source>
</evidence>
<protein>
    <submittedName>
        <fullName evidence="1">HS12A-like protein</fullName>
    </submittedName>
</protein>
<name>A0ABY7FZZ6_MYAAR</name>
<sequence length="368" mass="41074">AGLDGNRLKLALEPEAASVWCETVGVDTKIALADPGTKFMVIDLGGGTADISVHEKKIDGTLKAIHKSSEFDTKKRCFSEKAKSKITFKISAATRNLSEKYTGQKLEQRIEYLGFGDAVVLKGGDKLRVEPDIVQAWFDDPIDRLIVHLNNILCLPKMSAVQTIVLVGGFGESAYVQDRLRAEIPGTRLFVPGEAGLVVLKGVVSFGHNPSIFSSRVMNYTYGVAVNIIYDEKIHSKDKRFLANDGHWRVHNGIAVYARVNTEVPEDQQITQEFIPKIPIYRTTRENSLYVTESGCDLLAELKTSQPRGIPLSELRYKTTFMCGGTELAVKFRVKKTGQEKILNRTVEHVCKFRTINMPNERTNERLN</sequence>
<accession>A0ABY7FZZ6</accession>